<accession>A0A2T3YVN7</accession>
<dbReference type="OrthoDB" id="194358at2759"/>
<reference evidence="3 4" key="1">
    <citation type="submission" date="2016-07" db="EMBL/GenBank/DDBJ databases">
        <title>Multiple horizontal gene transfer events from other fungi enriched the ability of initially mycotrophic Trichoderma (Ascomycota) to feed on dead plant biomass.</title>
        <authorList>
            <consortium name="DOE Joint Genome Institute"/>
            <person name="Aerts A."/>
            <person name="Atanasova L."/>
            <person name="Chenthamara K."/>
            <person name="Zhang J."/>
            <person name="Grujic M."/>
            <person name="Henrissat B."/>
            <person name="Kuo A."/>
            <person name="Salamov A."/>
            <person name="Lipzen A."/>
            <person name="Labutti K."/>
            <person name="Barry K."/>
            <person name="Miao Y."/>
            <person name="Rahimi M.J."/>
            <person name="Shen Q."/>
            <person name="Grigoriev I.V."/>
            <person name="Kubicek C.P."/>
            <person name="Druzhinina I.S."/>
        </authorList>
    </citation>
    <scope>NUCLEOTIDE SEQUENCE [LARGE SCALE GENOMIC DNA]</scope>
    <source>
        <strain evidence="3 4">CBS 433.97</strain>
    </source>
</reference>
<dbReference type="InterPro" id="IPR004827">
    <property type="entry name" value="bZIP"/>
</dbReference>
<evidence type="ECO:0000313" key="3">
    <source>
        <dbReference type="EMBL" id="PTB36580.1"/>
    </source>
</evidence>
<name>A0A2T3YVN7_TRIA4</name>
<evidence type="ECO:0000313" key="4">
    <source>
        <dbReference type="Proteomes" id="UP000240493"/>
    </source>
</evidence>
<dbReference type="PANTHER" id="PTHR39607:SF1">
    <property type="entry name" value="B-ZIP TRANSCRIPTION FACTOR (EUROFUNG)"/>
    <property type="match status" value="1"/>
</dbReference>
<feature type="region of interest" description="Disordered" evidence="1">
    <location>
        <begin position="1"/>
        <end position="79"/>
    </location>
</feature>
<feature type="domain" description="BZIP" evidence="2">
    <location>
        <begin position="111"/>
        <end position="126"/>
    </location>
</feature>
<dbReference type="Gene3D" id="1.20.5.170">
    <property type="match status" value="1"/>
</dbReference>
<dbReference type="PANTHER" id="PTHR39607">
    <property type="entry name" value="XANTHOCILLIN BIOSYNTHESIS CLUSTER TRANSCRIPTION FACTOR XANC-RELATED"/>
    <property type="match status" value="1"/>
</dbReference>
<keyword evidence="4" id="KW-1185">Reference proteome</keyword>
<dbReference type="InterPro" id="IPR052635">
    <property type="entry name" value="Sec_Metab_Biosynth_Reg"/>
</dbReference>
<feature type="region of interest" description="Disordered" evidence="1">
    <location>
        <begin position="172"/>
        <end position="193"/>
    </location>
</feature>
<dbReference type="SUPFAM" id="SSF57959">
    <property type="entry name" value="Leucine zipper domain"/>
    <property type="match status" value="1"/>
</dbReference>
<dbReference type="GO" id="GO:0003700">
    <property type="term" value="F:DNA-binding transcription factor activity"/>
    <property type="evidence" value="ECO:0007669"/>
    <property type="project" value="InterPro"/>
</dbReference>
<feature type="compositionally biased region" description="Polar residues" evidence="1">
    <location>
        <begin position="220"/>
        <end position="229"/>
    </location>
</feature>
<feature type="compositionally biased region" description="Low complexity" evidence="1">
    <location>
        <begin position="11"/>
        <end position="39"/>
    </location>
</feature>
<sequence>MSFSTLVWEYPSSSSSSPLVPSASVSAPSTSVTSPSTSPHDSGYQLQPDVMPLEVTPKYSTPPDTVDPADITTTPIHTPSAKKKKQVVLPNYPVYMREEDDWTKVEDPKEKKKIQNRVAQRTYRHRMKARLGELQARLEGREQDKAQQPLPKSSDSSTSAAAVRGFTAINQMPGIESPLSPVSQNKSSPSQVLSLMQPAVYEEPTADGTEPIFPPIPRNDLNSPPQAQTHLEAGGLLSPPNQPMVDQISRLPHEFVLDCLRFQTHLLNRLNSLQQQLNFVPSYPSGSGVPSQALESIIQAEQVPCVSAFSPTHAEAMEYSLNTNVEVWKTGTMSKIESPSPPSHNDNNHNNNNNMLPFSAPTTPNAVLDCHEITGSGSSIISPMPQLAQETISLDERMEGIMEKVRAAGFDSFDALVSAYYCGNFGEASFLANEQRLSRNRRLPKVIDDVFQATKHWSAWERRGFQEEILKTAESMLKSEAASAHNPLMAKITPLLDLHEITNQVSTAEALVDLKRSIQDQLPNSWALGMALSFDSRNSWQRDRSNTALATTLLTNFSGRIPNDQLLQIIGACL</sequence>
<dbReference type="AlphaFoldDB" id="A0A2T3YVN7"/>
<dbReference type="EMBL" id="KZ679270">
    <property type="protein sequence ID" value="PTB36580.1"/>
    <property type="molecule type" value="Genomic_DNA"/>
</dbReference>
<dbReference type="Proteomes" id="UP000240493">
    <property type="component" value="Unassembled WGS sequence"/>
</dbReference>
<feature type="region of interest" description="Disordered" evidence="1">
    <location>
        <begin position="333"/>
        <end position="353"/>
    </location>
</feature>
<protein>
    <recommendedName>
        <fullName evidence="2">BZIP domain-containing protein</fullName>
    </recommendedName>
</protein>
<feature type="compositionally biased region" description="Polar residues" evidence="1">
    <location>
        <begin position="180"/>
        <end position="193"/>
    </location>
</feature>
<proteinExistence type="predicted"/>
<feature type="region of interest" description="Disordered" evidence="1">
    <location>
        <begin position="138"/>
        <end position="160"/>
    </location>
</feature>
<feature type="compositionally biased region" description="Low complexity" evidence="1">
    <location>
        <begin position="343"/>
        <end position="353"/>
    </location>
</feature>
<feature type="region of interest" description="Disordered" evidence="1">
    <location>
        <begin position="205"/>
        <end position="240"/>
    </location>
</feature>
<dbReference type="PROSITE" id="PS00036">
    <property type="entry name" value="BZIP_BASIC"/>
    <property type="match status" value="1"/>
</dbReference>
<gene>
    <name evidence="3" type="ORF">M441DRAFT_31164</name>
</gene>
<feature type="compositionally biased region" description="Polar residues" evidence="1">
    <location>
        <begin position="150"/>
        <end position="160"/>
    </location>
</feature>
<organism evidence="3 4">
    <name type="scientific">Trichoderma asperellum (strain ATCC 204424 / CBS 433.97 / NBRC 101777)</name>
    <dbReference type="NCBI Taxonomy" id="1042311"/>
    <lineage>
        <taxon>Eukaryota</taxon>
        <taxon>Fungi</taxon>
        <taxon>Dikarya</taxon>
        <taxon>Ascomycota</taxon>
        <taxon>Pezizomycotina</taxon>
        <taxon>Sordariomycetes</taxon>
        <taxon>Hypocreomycetidae</taxon>
        <taxon>Hypocreales</taxon>
        <taxon>Hypocreaceae</taxon>
        <taxon>Trichoderma</taxon>
    </lineage>
</organism>
<evidence type="ECO:0000259" key="2">
    <source>
        <dbReference type="PROSITE" id="PS00036"/>
    </source>
</evidence>
<dbReference type="InterPro" id="IPR046347">
    <property type="entry name" value="bZIP_sf"/>
</dbReference>
<dbReference type="CDD" id="cd14688">
    <property type="entry name" value="bZIP_YAP"/>
    <property type="match status" value="1"/>
</dbReference>
<evidence type="ECO:0000256" key="1">
    <source>
        <dbReference type="SAM" id="MobiDB-lite"/>
    </source>
</evidence>